<evidence type="ECO:0000256" key="4">
    <source>
        <dbReference type="ARBA" id="ARBA00023242"/>
    </source>
</evidence>
<dbReference type="InterPro" id="IPR003107">
    <property type="entry name" value="HAT"/>
</dbReference>
<dbReference type="PANTHER" id="PTHR23270">
    <property type="entry name" value="PROGRAMMED CELL DEATH PROTEIN 11 PRE-RRNA PROCESSING PROTEIN RRP5"/>
    <property type="match status" value="1"/>
</dbReference>
<dbReference type="PROSITE" id="PS50126">
    <property type="entry name" value="S1"/>
    <property type="match status" value="2"/>
</dbReference>
<protein>
    <recommendedName>
        <fullName evidence="6">S1 motif domain-containing protein</fullName>
    </recommendedName>
</protein>
<evidence type="ECO:0000256" key="2">
    <source>
        <dbReference type="ARBA" id="ARBA00022552"/>
    </source>
</evidence>
<evidence type="ECO:0000256" key="5">
    <source>
        <dbReference type="SAM" id="MobiDB-lite"/>
    </source>
</evidence>
<evidence type="ECO:0000256" key="3">
    <source>
        <dbReference type="ARBA" id="ARBA00022737"/>
    </source>
</evidence>
<comment type="subcellular location">
    <subcellularLocation>
        <location evidence="1">Nucleus</location>
        <location evidence="1">Nucleolus</location>
    </subcellularLocation>
</comment>
<feature type="region of interest" description="Disordered" evidence="5">
    <location>
        <begin position="1149"/>
        <end position="1223"/>
    </location>
</feature>
<dbReference type="InterPro" id="IPR012340">
    <property type="entry name" value="NA-bd_OB-fold"/>
</dbReference>
<organism evidence="7">
    <name type="scientific">Anopheles funestus</name>
    <name type="common">African malaria mosquito</name>
    <dbReference type="NCBI Taxonomy" id="62324"/>
    <lineage>
        <taxon>Eukaryota</taxon>
        <taxon>Metazoa</taxon>
        <taxon>Ecdysozoa</taxon>
        <taxon>Arthropoda</taxon>
        <taxon>Hexapoda</taxon>
        <taxon>Insecta</taxon>
        <taxon>Pterygota</taxon>
        <taxon>Neoptera</taxon>
        <taxon>Endopterygota</taxon>
        <taxon>Diptera</taxon>
        <taxon>Nematocera</taxon>
        <taxon>Culicoidea</taxon>
        <taxon>Culicidae</taxon>
        <taxon>Anophelinae</taxon>
        <taxon>Anopheles</taxon>
    </lineage>
</organism>
<dbReference type="GO" id="GO:0003723">
    <property type="term" value="F:RNA binding"/>
    <property type="evidence" value="ECO:0007669"/>
    <property type="project" value="TreeGrafter"/>
</dbReference>
<feature type="domain" description="S1 motif" evidence="6">
    <location>
        <begin position="79"/>
        <end position="160"/>
    </location>
</feature>
<name>A0A182RPN4_ANOFN</name>
<dbReference type="GO" id="GO:0006364">
    <property type="term" value="P:rRNA processing"/>
    <property type="evidence" value="ECO:0007669"/>
    <property type="project" value="UniProtKB-KW"/>
</dbReference>
<dbReference type="STRING" id="62324.A0A182RPN4"/>
<dbReference type="EnsemblMetazoa" id="AFUN008217-RA">
    <property type="protein sequence ID" value="AFUN008217-PA"/>
    <property type="gene ID" value="AFUN008217"/>
</dbReference>
<dbReference type="InterPro" id="IPR003029">
    <property type="entry name" value="S1_domain"/>
</dbReference>
<dbReference type="InterPro" id="IPR055430">
    <property type="entry name" value="HAT_Syf1_CNRKL1_C"/>
</dbReference>
<dbReference type="InterPro" id="IPR045209">
    <property type="entry name" value="Rrp5"/>
</dbReference>
<dbReference type="SUPFAM" id="SSF48452">
    <property type="entry name" value="TPR-like"/>
    <property type="match status" value="2"/>
</dbReference>
<dbReference type="SMART" id="SM00316">
    <property type="entry name" value="S1"/>
    <property type="match status" value="5"/>
</dbReference>
<feature type="domain" description="S1 motif" evidence="6">
    <location>
        <begin position="176"/>
        <end position="241"/>
    </location>
</feature>
<evidence type="ECO:0000259" key="6">
    <source>
        <dbReference type="PROSITE" id="PS50126"/>
    </source>
</evidence>
<dbReference type="Gene3D" id="1.25.40.10">
    <property type="entry name" value="Tetratricopeptide repeat domain"/>
    <property type="match status" value="2"/>
</dbReference>
<dbReference type="InterPro" id="IPR011990">
    <property type="entry name" value="TPR-like_helical_dom_sf"/>
</dbReference>
<reference evidence="7" key="1">
    <citation type="submission" date="2020-05" db="UniProtKB">
        <authorList>
            <consortium name="EnsemblMetazoa"/>
        </authorList>
    </citation>
    <scope>IDENTIFICATION</scope>
    <source>
        <strain evidence="7">FUMOZ</strain>
    </source>
</reference>
<proteinExistence type="predicted"/>
<dbReference type="SMART" id="SM00386">
    <property type="entry name" value="HAT"/>
    <property type="match status" value="5"/>
</dbReference>
<keyword evidence="2" id="KW-0698">rRNA processing</keyword>
<evidence type="ECO:0000313" key="7">
    <source>
        <dbReference type="EnsemblMetazoa" id="AFUN008217-PA"/>
    </source>
</evidence>
<dbReference type="VEuPathDB" id="VectorBase:AFUN008217"/>
<feature type="region of interest" description="Disordered" evidence="5">
    <location>
        <begin position="993"/>
        <end position="1100"/>
    </location>
</feature>
<sequence>MVKLEPVERDGTKESTYGLKNRIMKPITSVKNDGATNVVPHRTDKLRQEQLSEERIDETEAKQLEVTHSYFAFRHCKIGMLVLGCVEQIYESRMKLILPGRTTGLVYWSKISQAYTKRMQKAKSTNCPSLSDLYSCGDLVYVKVLSSRSPTGSHMRLSLRPNDLHSAFHRRQLIPGLVLAATIVEKEDNGYFMDVGVANVRAFLPEENLGQNKDDVGRNLMCSIASASQLALETTIILKAFDPDAPRVLNVEEANLMTIVPGCKLMFTVGEPVKDGLRGMLFEDMVPACVKNTMLTKVTSTPEKYSKFKKIPATLLYFIPWATVAFVSLRPYPKNRIENNPTYRPGMIIEEACVKAVDENEVWFQFQKKYRAVINRPELLNLSKSMGNVDLSVVIDTFQIGTTHKVVVTSYDKFEDTYLVSNDPSKLHEKICNPDDIIIGNTYEARVIKMREEGAVVKVGFVKGVLYYGNYDHQHPVKVDDIILVRAVGREPGTILVKFTNNPAFMDEKDNILYDWDQLDETQHQQSFLGLIYKVTLDSVYVSFFNGITGVLDKYVNNDIKVNQLRKNTVEKFTVTEFDTATKCILLALTAANENIQSAVVVNATVKRVHATGVDVRTETGETGTIPSECFSEFGEHNTLYMNLLLKGRTLTVVKTNPGTYSYRLVPYFKQQPMLIESVERGALLKGSCITVDGVLYVTPLLSNFSQRYEVKTKENYRKVKDGSIINLRVLDVNKSSAKGYELNVSTGLHNVCENGIFSVYEFMSHYLTDVQNLIQRYQEEKMAFASYDLGQLVECVIENIDPTSNTIAVEVCAIDKESNYPAKGIATIIVPRWNASSYKVGQKVPGRVVWIDVERMVVHVCLEQMLIERFVPNGSHRISQNQCWVLFVNNYVQVCCLKSGSPKPLLIVPAKHHYNDFTHGANEGTNSIYVRLIKPIRQMMFAMVPKQYSIYDMFRYQIGATTGSIATKQPMRLKQQLIRCRPAPEMFDDSYMDEEDESENENHGDEENGGNTTAIAEEESFAIETGVSAKRMDNDEEDDYNNDESSAPTSKIRATSKGKQQKKGPSSKNGKMKRKNAEVEESESLPLKKKKKKVSSIEPVKKVKKVKKSILISGKQEKAKKLSLKKKKSTLLIDQLDGANDVYLQQLDGAEDSHIIPSDSKTGSKKRKRTTEGLPGASNFWDSTPVYKRAISDSSDDEAHGTDDEQGETASKKRSTGKERFEAMKREEERLRKIEDELANPSDDPHTPDQFERLVLAQPNNSMMWIRYMAFHMESAELDKARAVGRKALKSIHFREETDRLNVWMALLNLEIRYETVDSFKEVLQEAVQYNDAFQVYTRAVDILIDCQKHSEVQTLLELLLKKFRKQNNMWFLVADAWYRIGQGGKVKPLLSQALKSLPAREHIPVIVKFAFLHNRNENRDEAHLLFEQILTSYPKRTDIWSQYIDMLVKDNLVVNARQILERAIMQRLPMKNMKTLYTKYVNFEEKHGDRESVRRVKHMAAEYVQAQLNNAGIK</sequence>
<dbReference type="PANTHER" id="PTHR23270:SF10">
    <property type="entry name" value="PROTEIN RRP5 HOMOLOG"/>
    <property type="match status" value="1"/>
</dbReference>
<dbReference type="SUPFAM" id="SSF50249">
    <property type="entry name" value="Nucleic acid-binding proteins"/>
    <property type="match status" value="2"/>
</dbReference>
<accession>A0A182RPN4</accession>
<dbReference type="VEuPathDB" id="VectorBase:AFUN2_011704"/>
<dbReference type="GO" id="GO:0032040">
    <property type="term" value="C:small-subunit processome"/>
    <property type="evidence" value="ECO:0007669"/>
    <property type="project" value="TreeGrafter"/>
</dbReference>
<dbReference type="Pfam" id="PF23231">
    <property type="entry name" value="HAT_Syf1_CNRKL1_C"/>
    <property type="match status" value="1"/>
</dbReference>
<evidence type="ECO:0000256" key="1">
    <source>
        <dbReference type="ARBA" id="ARBA00004604"/>
    </source>
</evidence>
<keyword evidence="4" id="KW-0539">Nucleus</keyword>
<dbReference type="Gene3D" id="2.40.50.140">
    <property type="entry name" value="Nucleic acid-binding proteins"/>
    <property type="match status" value="2"/>
</dbReference>
<keyword evidence="3" id="KW-0677">Repeat</keyword>